<evidence type="ECO:0000313" key="2">
    <source>
        <dbReference type="Proteomes" id="UP001238088"/>
    </source>
</evidence>
<reference evidence="1 2" key="1">
    <citation type="submission" date="2023-07" db="EMBL/GenBank/DDBJ databases">
        <title>Genomic Encyclopedia of Type Strains, Phase IV (KMG-IV): sequencing the most valuable type-strain genomes for metagenomic binning, comparative biology and taxonomic classification.</title>
        <authorList>
            <person name="Goeker M."/>
        </authorList>
    </citation>
    <scope>NUCLEOTIDE SEQUENCE [LARGE SCALE GENOMIC DNA]</scope>
    <source>
        <strain evidence="1 2">DSM 23494</strain>
    </source>
</reference>
<gene>
    <name evidence="1" type="ORF">J2S17_001351</name>
</gene>
<name>A0ABU0AHF0_9BACI</name>
<organism evidence="1 2">
    <name type="scientific">Cytobacillus purgationiresistens</name>
    <dbReference type="NCBI Taxonomy" id="863449"/>
    <lineage>
        <taxon>Bacteria</taxon>
        <taxon>Bacillati</taxon>
        <taxon>Bacillota</taxon>
        <taxon>Bacilli</taxon>
        <taxon>Bacillales</taxon>
        <taxon>Bacillaceae</taxon>
        <taxon>Cytobacillus</taxon>
    </lineage>
</organism>
<protein>
    <submittedName>
        <fullName evidence="1">Uncharacterized protein</fullName>
    </submittedName>
</protein>
<dbReference type="EMBL" id="JAUSUB010000004">
    <property type="protein sequence ID" value="MDQ0269480.1"/>
    <property type="molecule type" value="Genomic_DNA"/>
</dbReference>
<proteinExistence type="predicted"/>
<keyword evidence="2" id="KW-1185">Reference proteome</keyword>
<comment type="caution">
    <text evidence="1">The sequence shown here is derived from an EMBL/GenBank/DDBJ whole genome shotgun (WGS) entry which is preliminary data.</text>
</comment>
<sequence>MHWKIRKKVEFPFRSMFELYGSVSDFSNPTIYNFFFPIASEKNNSKYHYYLKLILLNCLLYCKLDFVFKIKLKDFFYNYYFINKTILNIHSC</sequence>
<accession>A0ABU0AHF0</accession>
<dbReference type="Proteomes" id="UP001238088">
    <property type="component" value="Unassembled WGS sequence"/>
</dbReference>
<evidence type="ECO:0000313" key="1">
    <source>
        <dbReference type="EMBL" id="MDQ0269480.1"/>
    </source>
</evidence>